<dbReference type="InterPro" id="IPR018200">
    <property type="entry name" value="USP_CS"/>
</dbReference>
<sequence length="366" mass="41561">MNDHINTKKVMLFSLSIFKRSFHMFFRNKTSLQKAYPFYADFLCSGLGNPGNLCYLNSLLQTFASSSQWTHFFNKTAGTHPVLQELANLINSLREPFSVRSSLSTKYVRQLFSKINISSSANRQQDFHEFYMKVLVSIEKLFHQSVTINLSNFSTLRIFPAHIVYKESITCSLCHHMVCQISQESSIILGLQNGSLSLALQEYFGPVTLTSQCPHCGRTNNRTLTRRMIFPPKNILFFISRVQFAEVPSTSPFSYPAYIDMTQFCFAAGEMTKKDDGLLKMALGGISEAIQDGKNGYELTSVVAFHGRENSGHYLAYRVHRETSPPYAKRWVCASDNSVKPVTLEDVINANKQAILLNYEIVRNED</sequence>
<dbReference type="CDD" id="cd02257">
    <property type="entry name" value="Peptidase_C19"/>
    <property type="match status" value="1"/>
</dbReference>
<dbReference type="InterPro" id="IPR001394">
    <property type="entry name" value="Peptidase_C19_UCH"/>
</dbReference>
<dbReference type="OrthoDB" id="2020758at2759"/>
<accession>A0A1J4J5V2</accession>
<dbReference type="GO" id="GO:0005829">
    <property type="term" value="C:cytosol"/>
    <property type="evidence" value="ECO:0007669"/>
    <property type="project" value="TreeGrafter"/>
</dbReference>
<name>A0A1J4J5V2_9EUKA</name>
<feature type="domain" description="USP" evidence="1">
    <location>
        <begin position="45"/>
        <end position="362"/>
    </location>
</feature>
<dbReference type="SUPFAM" id="SSF54001">
    <property type="entry name" value="Cysteine proteinases"/>
    <property type="match status" value="1"/>
</dbReference>
<evidence type="ECO:0000313" key="3">
    <source>
        <dbReference type="Proteomes" id="UP000179807"/>
    </source>
</evidence>
<organism evidence="2 3">
    <name type="scientific">Tritrichomonas foetus</name>
    <dbReference type="NCBI Taxonomy" id="1144522"/>
    <lineage>
        <taxon>Eukaryota</taxon>
        <taxon>Metamonada</taxon>
        <taxon>Parabasalia</taxon>
        <taxon>Tritrichomonadida</taxon>
        <taxon>Tritrichomonadidae</taxon>
        <taxon>Tritrichomonas</taxon>
    </lineage>
</organism>
<dbReference type="VEuPathDB" id="TrichDB:TRFO_40653"/>
<evidence type="ECO:0000313" key="2">
    <source>
        <dbReference type="EMBL" id="OHS93027.1"/>
    </source>
</evidence>
<comment type="caution">
    <text evidence="2">The sequence shown here is derived from an EMBL/GenBank/DDBJ whole genome shotgun (WGS) entry which is preliminary data.</text>
</comment>
<dbReference type="GO" id="GO:0016579">
    <property type="term" value="P:protein deubiquitination"/>
    <property type="evidence" value="ECO:0007669"/>
    <property type="project" value="InterPro"/>
</dbReference>
<gene>
    <name evidence="2" type="ORF">TRFO_40653</name>
</gene>
<proteinExistence type="predicted"/>
<dbReference type="PROSITE" id="PS50235">
    <property type="entry name" value="USP_3"/>
    <property type="match status" value="1"/>
</dbReference>
<dbReference type="Gene3D" id="3.90.70.10">
    <property type="entry name" value="Cysteine proteinases"/>
    <property type="match status" value="1"/>
</dbReference>
<dbReference type="PANTHER" id="PTHR24006">
    <property type="entry name" value="UBIQUITIN CARBOXYL-TERMINAL HYDROLASE"/>
    <property type="match status" value="1"/>
</dbReference>
<dbReference type="EMBL" id="MLAK01001441">
    <property type="protein sequence ID" value="OHS93027.1"/>
    <property type="molecule type" value="Genomic_DNA"/>
</dbReference>
<dbReference type="AlphaFoldDB" id="A0A1J4J5V2"/>
<protein>
    <submittedName>
        <fullName evidence="2">Clan CA, family C19, ubiquitin hydrolase-like cysteine peptidase</fullName>
    </submittedName>
</protein>
<dbReference type="Proteomes" id="UP000179807">
    <property type="component" value="Unassembled WGS sequence"/>
</dbReference>
<dbReference type="InterPro" id="IPR038765">
    <property type="entry name" value="Papain-like_cys_pep_sf"/>
</dbReference>
<dbReference type="InterPro" id="IPR028889">
    <property type="entry name" value="USP"/>
</dbReference>
<dbReference type="GeneID" id="94848034"/>
<dbReference type="PROSITE" id="PS00972">
    <property type="entry name" value="USP_1"/>
    <property type="match status" value="1"/>
</dbReference>
<dbReference type="GO" id="GO:0004843">
    <property type="term" value="F:cysteine-type deubiquitinase activity"/>
    <property type="evidence" value="ECO:0007669"/>
    <property type="project" value="InterPro"/>
</dbReference>
<dbReference type="Pfam" id="PF00443">
    <property type="entry name" value="UCH"/>
    <property type="match status" value="1"/>
</dbReference>
<reference evidence="2" key="1">
    <citation type="submission" date="2016-10" db="EMBL/GenBank/DDBJ databases">
        <authorList>
            <person name="Benchimol M."/>
            <person name="Almeida L.G."/>
            <person name="Vasconcelos A.T."/>
            <person name="Perreira-Neves A."/>
            <person name="Rosa I.A."/>
            <person name="Tasca T."/>
            <person name="Bogo M.R."/>
            <person name="de Souza W."/>
        </authorList>
    </citation>
    <scope>NUCLEOTIDE SEQUENCE [LARGE SCALE GENOMIC DNA]</scope>
    <source>
        <strain evidence="2">K</strain>
    </source>
</reference>
<dbReference type="RefSeq" id="XP_068346164.1">
    <property type="nucleotide sequence ID" value="XM_068513330.1"/>
</dbReference>
<keyword evidence="3" id="KW-1185">Reference proteome</keyword>
<evidence type="ECO:0000259" key="1">
    <source>
        <dbReference type="PROSITE" id="PS50235"/>
    </source>
</evidence>
<dbReference type="GO" id="GO:0005634">
    <property type="term" value="C:nucleus"/>
    <property type="evidence" value="ECO:0007669"/>
    <property type="project" value="TreeGrafter"/>
</dbReference>
<dbReference type="InterPro" id="IPR050164">
    <property type="entry name" value="Peptidase_C19"/>
</dbReference>